<feature type="compositionally biased region" description="Low complexity" evidence="1">
    <location>
        <begin position="505"/>
        <end position="516"/>
    </location>
</feature>
<dbReference type="AlphaFoldDB" id="A0A834RAR5"/>
<evidence type="ECO:0000256" key="2">
    <source>
        <dbReference type="SAM" id="Phobius"/>
    </source>
</evidence>
<organism evidence="3">
    <name type="scientific">Sarcoptes scabiei</name>
    <name type="common">Itch mite</name>
    <name type="synonym">Acarus scabiei</name>
    <dbReference type="NCBI Taxonomy" id="52283"/>
    <lineage>
        <taxon>Eukaryota</taxon>
        <taxon>Metazoa</taxon>
        <taxon>Ecdysozoa</taxon>
        <taxon>Arthropoda</taxon>
        <taxon>Chelicerata</taxon>
        <taxon>Arachnida</taxon>
        <taxon>Acari</taxon>
        <taxon>Acariformes</taxon>
        <taxon>Sarcoptiformes</taxon>
        <taxon>Astigmata</taxon>
        <taxon>Psoroptidia</taxon>
        <taxon>Sarcoptoidea</taxon>
        <taxon>Sarcoptidae</taxon>
        <taxon>Sarcoptinae</taxon>
        <taxon>Sarcoptes</taxon>
    </lineage>
</organism>
<evidence type="ECO:0000313" key="4">
    <source>
        <dbReference type="EnsemblMetazoa" id="KAF7492979.1"/>
    </source>
</evidence>
<evidence type="ECO:0000313" key="5">
    <source>
        <dbReference type="Proteomes" id="UP000070412"/>
    </source>
</evidence>
<feature type="region of interest" description="Disordered" evidence="1">
    <location>
        <begin position="349"/>
        <end position="540"/>
    </location>
</feature>
<evidence type="ECO:0000313" key="3">
    <source>
        <dbReference type="EMBL" id="KAF7492979.1"/>
    </source>
</evidence>
<feature type="transmembrane region" description="Helical" evidence="2">
    <location>
        <begin position="115"/>
        <end position="139"/>
    </location>
</feature>
<feature type="transmembrane region" description="Helical" evidence="2">
    <location>
        <begin position="49"/>
        <end position="70"/>
    </location>
</feature>
<dbReference type="Proteomes" id="UP000070412">
    <property type="component" value="Unassembled WGS sequence"/>
</dbReference>
<reference evidence="4" key="3">
    <citation type="submission" date="2022-06" db="UniProtKB">
        <authorList>
            <consortium name="EnsemblMetazoa"/>
        </authorList>
    </citation>
    <scope>IDENTIFICATION</scope>
</reference>
<gene>
    <name evidence="3" type="ORF">SSS_7195</name>
</gene>
<protein>
    <submittedName>
        <fullName evidence="3 4">Uncharacterized protein</fullName>
    </submittedName>
</protein>
<reference evidence="5" key="1">
    <citation type="journal article" date="2020" name="PLoS Negl. Trop. Dis.">
        <title>High-quality nuclear genome for Sarcoptes scabiei-A critical resource for a neglected parasite.</title>
        <authorList>
            <person name="Korhonen P.K."/>
            <person name="Gasser R.B."/>
            <person name="Ma G."/>
            <person name="Wang T."/>
            <person name="Stroehlein A.J."/>
            <person name="Young N.D."/>
            <person name="Ang C.S."/>
            <person name="Fernando D.D."/>
            <person name="Lu H.C."/>
            <person name="Taylor S."/>
            <person name="Reynolds S.L."/>
            <person name="Mofiz E."/>
            <person name="Najaraj S.H."/>
            <person name="Gowda H."/>
            <person name="Madugundu A."/>
            <person name="Renuse S."/>
            <person name="Holt D."/>
            <person name="Pandey A."/>
            <person name="Papenfuss A.T."/>
            <person name="Fischer K."/>
        </authorList>
    </citation>
    <scope>NUCLEOTIDE SEQUENCE [LARGE SCALE GENOMIC DNA]</scope>
</reference>
<keyword evidence="2" id="KW-0472">Membrane</keyword>
<proteinExistence type="predicted"/>
<dbReference type="OrthoDB" id="6514068at2759"/>
<reference evidence="3" key="2">
    <citation type="submission" date="2020-01" db="EMBL/GenBank/DDBJ databases">
        <authorList>
            <person name="Korhonen P.K.K."/>
            <person name="Guangxu M.G."/>
            <person name="Wang T.W."/>
            <person name="Stroehlein A.J.S."/>
            <person name="Young N.D."/>
            <person name="Ang C.-S.A."/>
            <person name="Fernando D.W.F."/>
            <person name="Lu H.L."/>
            <person name="Taylor S.T."/>
            <person name="Ehtesham M.E.M."/>
            <person name="Najaraj S.H.N."/>
            <person name="Harsha G.H.G."/>
            <person name="Madugundu A.M."/>
            <person name="Renuse S.R."/>
            <person name="Holt D.H."/>
            <person name="Pandey A.P."/>
            <person name="Papenfuss A.P."/>
            <person name="Gasser R.B.G."/>
            <person name="Fischer K.F."/>
        </authorList>
    </citation>
    <scope>NUCLEOTIDE SEQUENCE</scope>
    <source>
        <strain evidence="3">SSS_KF_BRIS2020</strain>
    </source>
</reference>
<name>A0A834RAR5_SARSC</name>
<feature type="compositionally biased region" description="Low complexity" evidence="1">
    <location>
        <begin position="394"/>
        <end position="405"/>
    </location>
</feature>
<dbReference type="EMBL" id="WVUK01000056">
    <property type="protein sequence ID" value="KAF7492979.1"/>
    <property type="molecule type" value="Genomic_DNA"/>
</dbReference>
<feature type="compositionally biased region" description="Basic and acidic residues" evidence="1">
    <location>
        <begin position="365"/>
        <end position="384"/>
    </location>
</feature>
<dbReference type="EnsemblMetazoa" id="SSS_7195s_mrna">
    <property type="protein sequence ID" value="KAF7492979.1"/>
    <property type="gene ID" value="SSS_7195"/>
</dbReference>
<accession>A0A834RAR5</accession>
<feature type="transmembrane region" description="Helical" evidence="2">
    <location>
        <begin position="82"/>
        <end position="103"/>
    </location>
</feature>
<keyword evidence="2" id="KW-1133">Transmembrane helix</keyword>
<feature type="transmembrane region" description="Helical" evidence="2">
    <location>
        <begin position="151"/>
        <end position="177"/>
    </location>
</feature>
<feature type="region of interest" description="Disordered" evidence="1">
    <location>
        <begin position="255"/>
        <end position="277"/>
    </location>
</feature>
<feature type="compositionally biased region" description="Polar residues" evidence="1">
    <location>
        <begin position="517"/>
        <end position="540"/>
    </location>
</feature>
<evidence type="ECO:0000256" key="1">
    <source>
        <dbReference type="SAM" id="MobiDB-lite"/>
    </source>
</evidence>
<keyword evidence="5" id="KW-1185">Reference proteome</keyword>
<keyword evidence="2" id="KW-0812">Transmembrane</keyword>
<feature type="compositionally biased region" description="Low complexity" evidence="1">
    <location>
        <begin position="444"/>
        <end position="462"/>
    </location>
</feature>
<sequence>MEEIYIVKLKGLPSPSSAASQHHDLIAGKNRKNSYCSESDLTAEAIQGFSYLHIFFGVTILCLSVTNLCFHDNPFQLQPPLGITVWCSISFILLGFFGLLISYKRKCDPSGSILYVRIQLVLVLIVLSLTLTFAILFLLDLHGPIANQFIALNLIFSFIVETVFLLLTLFTCARVLWPGCMNFFAKNWPTQSSFKRKIIVKTNVFANGIKQDRANMIQSFGPNCVISLNMPPALQSLSSDLLLSSSENLSDCSSPTCKSSSIDHHQRNKARSSLLSESTSDLTKSLSTIYAIPEEIMDYGRSEIKTISTNSIYYNYPVSIANSTTNLLQTFPNARQKNREQLHNQNEIQINHDIVGKKNGNGDGGESKNEKRCAENSCEADDRHHNHHHHPRGHNSIDNRSSISSDSHRNEEEANEDDENRNDFHKSSSSSDDGNGTLEEDVKSTTNSESSSLTFSNSSPSSGGENDPILSDGSISPHKEFAIMNDGRISSDESNVSDDQNDFKSSSASSSSSSSSLTNHFRSKISSPSIRILSKRSSQN</sequence>